<organism evidence="1 2">
    <name type="scientific">Lithospermum erythrorhizon</name>
    <name type="common">Purple gromwell</name>
    <name type="synonym">Lithospermum officinale var. erythrorhizon</name>
    <dbReference type="NCBI Taxonomy" id="34254"/>
    <lineage>
        <taxon>Eukaryota</taxon>
        <taxon>Viridiplantae</taxon>
        <taxon>Streptophyta</taxon>
        <taxon>Embryophyta</taxon>
        <taxon>Tracheophyta</taxon>
        <taxon>Spermatophyta</taxon>
        <taxon>Magnoliopsida</taxon>
        <taxon>eudicotyledons</taxon>
        <taxon>Gunneridae</taxon>
        <taxon>Pentapetalae</taxon>
        <taxon>asterids</taxon>
        <taxon>lamiids</taxon>
        <taxon>Boraginales</taxon>
        <taxon>Boraginaceae</taxon>
        <taxon>Boraginoideae</taxon>
        <taxon>Lithospermeae</taxon>
        <taxon>Lithospermum</taxon>
    </lineage>
</organism>
<protein>
    <submittedName>
        <fullName evidence="1">Uncharacterized protein</fullName>
    </submittedName>
</protein>
<gene>
    <name evidence="1" type="ORF">LIER_10315</name>
</gene>
<dbReference type="EMBL" id="BAABME010001825">
    <property type="protein sequence ID" value="GAA0151634.1"/>
    <property type="molecule type" value="Genomic_DNA"/>
</dbReference>
<reference evidence="1 2" key="1">
    <citation type="submission" date="2024-01" db="EMBL/GenBank/DDBJ databases">
        <title>The complete chloroplast genome sequence of Lithospermum erythrorhizon: insights into the phylogenetic relationship among Boraginaceae species and the maternal lineages of purple gromwells.</title>
        <authorList>
            <person name="Okada T."/>
            <person name="Watanabe K."/>
        </authorList>
    </citation>
    <scope>NUCLEOTIDE SEQUENCE [LARGE SCALE GENOMIC DNA]</scope>
</reference>
<keyword evidence="2" id="KW-1185">Reference proteome</keyword>
<comment type="caution">
    <text evidence="1">The sequence shown here is derived from an EMBL/GenBank/DDBJ whole genome shotgun (WGS) entry which is preliminary data.</text>
</comment>
<proteinExistence type="predicted"/>
<sequence length="92" mass="10431">MSSMVSSAFTLPTTKSDNLSSFSEKQYILQSFPPRKPQNLTQEHQKMIVYVVLEAQYQSSLSAAIQYLNKTANFAKYGVVGYLVEELRDEKS</sequence>
<accession>A0AAV3PIW3</accession>
<dbReference type="AlphaFoldDB" id="A0AAV3PIW3"/>
<evidence type="ECO:0000313" key="1">
    <source>
        <dbReference type="EMBL" id="GAA0151634.1"/>
    </source>
</evidence>
<dbReference type="Proteomes" id="UP001454036">
    <property type="component" value="Unassembled WGS sequence"/>
</dbReference>
<name>A0AAV3PIW3_LITER</name>
<evidence type="ECO:0000313" key="2">
    <source>
        <dbReference type="Proteomes" id="UP001454036"/>
    </source>
</evidence>